<evidence type="ECO:0000256" key="3">
    <source>
        <dbReference type="SAM" id="MobiDB-lite"/>
    </source>
</evidence>
<dbReference type="EMBL" id="JBDFQZ010000010">
    <property type="protein sequence ID" value="KAK9682103.1"/>
    <property type="molecule type" value="Genomic_DNA"/>
</dbReference>
<gene>
    <name evidence="5" type="ORF">RND81_10G050600</name>
</gene>
<evidence type="ECO:0000313" key="5">
    <source>
        <dbReference type="EMBL" id="KAK9682103.1"/>
    </source>
</evidence>
<evidence type="ECO:0000256" key="2">
    <source>
        <dbReference type="ARBA" id="ARBA00043974"/>
    </source>
</evidence>
<accession>A0AAW1I0R4</accession>
<dbReference type="PANTHER" id="PTHR12828:SF3">
    <property type="entry name" value="PROTEASOME MATURATION PROTEIN"/>
    <property type="match status" value="1"/>
</dbReference>
<keyword evidence="1" id="KW-0143">Chaperone</keyword>
<dbReference type="GO" id="GO:0005634">
    <property type="term" value="C:nucleus"/>
    <property type="evidence" value="ECO:0007669"/>
    <property type="project" value="TreeGrafter"/>
</dbReference>
<reference evidence="5" key="1">
    <citation type="submission" date="2024-03" db="EMBL/GenBank/DDBJ databases">
        <title>WGS assembly of Saponaria officinalis var. Norfolk2.</title>
        <authorList>
            <person name="Jenkins J."/>
            <person name="Shu S."/>
            <person name="Grimwood J."/>
            <person name="Barry K."/>
            <person name="Goodstein D."/>
            <person name="Schmutz J."/>
            <person name="Leebens-Mack J."/>
            <person name="Osbourn A."/>
        </authorList>
    </citation>
    <scope>NUCLEOTIDE SEQUENCE [LARGE SCALE GENOMIC DNA]</scope>
    <source>
        <strain evidence="5">JIC</strain>
    </source>
</reference>
<feature type="region of interest" description="Disordered" evidence="3">
    <location>
        <begin position="80"/>
        <end position="100"/>
    </location>
</feature>
<sequence>MRDGEKGKVCLFYEKRRRFFQKRRRYFRTPLIVSMGYLRTDLRSAVCVSCCPRRNKCPTLYKTLEANHCIFTHTCERESNLTEPNQTPTSRRRTTMEEGTKSIQHEIGGVYTDALRFGFHGVKSDILEVHPLQSATQSAKKIQQDMNKKVLANNYGSAFPIKFDLDHQILTRFQRPPGPIPSSMLGLEAYTGALDDIGFEDYLNGNHMLLLQSFALPVFVFCCVLVLILAHYSLN</sequence>
<keyword evidence="4" id="KW-1133">Transmembrane helix</keyword>
<comment type="caution">
    <text evidence="5">The sequence shown here is derived from an EMBL/GenBank/DDBJ whole genome shotgun (WGS) entry which is preliminary data.</text>
</comment>
<feature type="transmembrane region" description="Helical" evidence="4">
    <location>
        <begin position="214"/>
        <end position="234"/>
    </location>
</feature>
<dbReference type="GO" id="GO:0043248">
    <property type="term" value="P:proteasome assembly"/>
    <property type="evidence" value="ECO:0007669"/>
    <property type="project" value="InterPro"/>
</dbReference>
<proteinExistence type="inferred from homology"/>
<dbReference type="GO" id="GO:0005737">
    <property type="term" value="C:cytoplasm"/>
    <property type="evidence" value="ECO:0007669"/>
    <property type="project" value="TreeGrafter"/>
</dbReference>
<evidence type="ECO:0000256" key="4">
    <source>
        <dbReference type="SAM" id="Phobius"/>
    </source>
</evidence>
<keyword evidence="4" id="KW-0472">Membrane</keyword>
<keyword evidence="4" id="KW-0812">Transmembrane</keyword>
<dbReference type="InterPro" id="IPR008012">
    <property type="entry name" value="Ump1"/>
</dbReference>
<evidence type="ECO:0000313" key="6">
    <source>
        <dbReference type="Proteomes" id="UP001443914"/>
    </source>
</evidence>
<dbReference type="AlphaFoldDB" id="A0AAW1I0R4"/>
<dbReference type="Proteomes" id="UP001443914">
    <property type="component" value="Unassembled WGS sequence"/>
</dbReference>
<keyword evidence="6" id="KW-1185">Reference proteome</keyword>
<dbReference type="Pfam" id="PF05348">
    <property type="entry name" value="UMP1"/>
    <property type="match status" value="1"/>
</dbReference>
<evidence type="ECO:0000256" key="1">
    <source>
        <dbReference type="ARBA" id="ARBA00023186"/>
    </source>
</evidence>
<organism evidence="5 6">
    <name type="scientific">Saponaria officinalis</name>
    <name type="common">Common soapwort</name>
    <name type="synonym">Lychnis saponaria</name>
    <dbReference type="NCBI Taxonomy" id="3572"/>
    <lineage>
        <taxon>Eukaryota</taxon>
        <taxon>Viridiplantae</taxon>
        <taxon>Streptophyta</taxon>
        <taxon>Embryophyta</taxon>
        <taxon>Tracheophyta</taxon>
        <taxon>Spermatophyta</taxon>
        <taxon>Magnoliopsida</taxon>
        <taxon>eudicotyledons</taxon>
        <taxon>Gunneridae</taxon>
        <taxon>Pentapetalae</taxon>
        <taxon>Caryophyllales</taxon>
        <taxon>Caryophyllaceae</taxon>
        <taxon>Caryophylleae</taxon>
        <taxon>Saponaria</taxon>
    </lineage>
</organism>
<comment type="similarity">
    <text evidence="2">Belongs to the POMP/UMP1 family.</text>
</comment>
<protein>
    <submittedName>
        <fullName evidence="5">Uncharacterized protein</fullName>
    </submittedName>
</protein>
<name>A0AAW1I0R4_SAPOF</name>
<dbReference type="PANTHER" id="PTHR12828">
    <property type="entry name" value="PROTEASOME MATURATION PROTEIN UMP1"/>
    <property type="match status" value="1"/>
</dbReference>